<dbReference type="AlphaFoldDB" id="U4KHT3"/>
<dbReference type="EMBL" id="FO203527">
    <property type="protein sequence ID" value="CCO61534.1"/>
    <property type="molecule type" value="Genomic_DNA"/>
</dbReference>
<dbReference type="Proteomes" id="UP000016895">
    <property type="component" value="Chromosome 2"/>
</dbReference>
<accession>U4KHT3</accession>
<organism evidence="1 2">
    <name type="scientific">Vibrio nigripulchritudo</name>
    <dbReference type="NCBI Taxonomy" id="28173"/>
    <lineage>
        <taxon>Bacteria</taxon>
        <taxon>Pseudomonadati</taxon>
        <taxon>Pseudomonadota</taxon>
        <taxon>Gammaproteobacteria</taxon>
        <taxon>Vibrionales</taxon>
        <taxon>Vibrionaceae</taxon>
        <taxon>Vibrio</taxon>
    </lineage>
</organism>
<dbReference type="KEGG" id="vni:VIBNI_B1809"/>
<gene>
    <name evidence="1" type="ORF">VIBNI_B1809</name>
</gene>
<proteinExistence type="predicted"/>
<evidence type="ECO:0000313" key="1">
    <source>
        <dbReference type="EMBL" id="CCO61534.1"/>
    </source>
</evidence>
<sequence>MERFLSDFFLSESFISLFLIEFNVNMLPLSNVNNAYTQFDIYQCVKIKKNHM</sequence>
<protein>
    <submittedName>
        <fullName evidence="1">Uncharacterized protein</fullName>
    </submittedName>
</protein>
<reference evidence="1 2" key="1">
    <citation type="journal article" date="2013" name="ISME J.">
        <title>Comparative genomics of pathogenic lineages of Vibrio nigripulchritudo identifies virulence-associated traits.</title>
        <authorList>
            <person name="Goudenege D."/>
            <person name="Labreuche Y."/>
            <person name="Krin E."/>
            <person name="Ansquer D."/>
            <person name="Mangenot S."/>
            <person name="Calteau A."/>
            <person name="Medigue C."/>
            <person name="Mazel D."/>
            <person name="Polz M.F."/>
            <person name="Le Roux F."/>
        </authorList>
    </citation>
    <scope>NUCLEOTIDE SEQUENCE [LARGE SCALE GENOMIC DNA]</scope>
    <source>
        <strain evidence="2">SnF1</strain>
    </source>
</reference>
<keyword evidence="2" id="KW-1185">Reference proteome</keyword>
<evidence type="ECO:0000313" key="2">
    <source>
        <dbReference type="Proteomes" id="UP000016895"/>
    </source>
</evidence>
<name>U4KHT3_9VIBR</name>